<feature type="domain" description="N-acetyltransferase" evidence="1">
    <location>
        <begin position="111"/>
        <end position="246"/>
    </location>
</feature>
<dbReference type="RefSeq" id="WP_380007256.1">
    <property type="nucleotide sequence ID" value="NZ_JBHLYR010000022.1"/>
</dbReference>
<dbReference type="EMBL" id="JBHLYR010000022">
    <property type="protein sequence ID" value="MFB9991715.1"/>
    <property type="molecule type" value="Genomic_DNA"/>
</dbReference>
<gene>
    <name evidence="2" type="ORF">ACFFLM_07010</name>
</gene>
<evidence type="ECO:0000259" key="1">
    <source>
        <dbReference type="PROSITE" id="PS51186"/>
    </source>
</evidence>
<organism evidence="2 3">
    <name type="scientific">Deinococcus oregonensis</name>
    <dbReference type="NCBI Taxonomy" id="1805970"/>
    <lineage>
        <taxon>Bacteria</taxon>
        <taxon>Thermotogati</taxon>
        <taxon>Deinococcota</taxon>
        <taxon>Deinococci</taxon>
        <taxon>Deinococcales</taxon>
        <taxon>Deinococcaceae</taxon>
        <taxon>Deinococcus</taxon>
    </lineage>
</organism>
<dbReference type="SUPFAM" id="SSF55729">
    <property type="entry name" value="Acyl-CoA N-acyltransferases (Nat)"/>
    <property type="match status" value="1"/>
</dbReference>
<dbReference type="PROSITE" id="PS51186">
    <property type="entry name" value="GNAT"/>
    <property type="match status" value="1"/>
</dbReference>
<dbReference type="Gene3D" id="3.40.630.30">
    <property type="match status" value="1"/>
</dbReference>
<comment type="caution">
    <text evidence="2">The sequence shown here is derived from an EMBL/GenBank/DDBJ whole genome shotgun (WGS) entry which is preliminary data.</text>
</comment>
<dbReference type="CDD" id="cd04301">
    <property type="entry name" value="NAT_SF"/>
    <property type="match status" value="1"/>
</dbReference>
<protein>
    <submittedName>
        <fullName evidence="2">GNAT family N-acetyltransferase</fullName>
    </submittedName>
</protein>
<keyword evidence="3" id="KW-1185">Reference proteome</keyword>
<evidence type="ECO:0000313" key="2">
    <source>
        <dbReference type="EMBL" id="MFB9991715.1"/>
    </source>
</evidence>
<reference evidence="2 3" key="1">
    <citation type="submission" date="2024-09" db="EMBL/GenBank/DDBJ databases">
        <authorList>
            <person name="Sun Q."/>
            <person name="Mori K."/>
        </authorList>
    </citation>
    <scope>NUCLEOTIDE SEQUENCE [LARGE SCALE GENOMIC DNA]</scope>
    <source>
        <strain evidence="2 3">JCM 13503</strain>
    </source>
</reference>
<sequence length="246" mass="25809">MTSGLNVLARISQADAEGLLPYAQVQATFGPVTAIFSGTELPVNVATLAPDSTPTAEDLRATADFFESHGVGASVQVFSDVNTTTLNALAEAGFTLTQVLHVYLHPLHPLPKLSALTVQDAPPRLWADVASRAFGPGSEAIMRVNAELPDRTLLMAWLDGQPAGVGLMEIKHGVALLFSGATLPEQRNRGVQSALLSARLNGAAQLGADLASVCVTPGSGSERNVSRAGFVQCGSRLRFEKIQPNN</sequence>
<evidence type="ECO:0000313" key="3">
    <source>
        <dbReference type="Proteomes" id="UP001589733"/>
    </source>
</evidence>
<dbReference type="InterPro" id="IPR016181">
    <property type="entry name" value="Acyl_CoA_acyltransferase"/>
</dbReference>
<proteinExistence type="predicted"/>
<name>A0ABV6AYD4_9DEIO</name>
<accession>A0ABV6AYD4</accession>
<dbReference type="Proteomes" id="UP001589733">
    <property type="component" value="Unassembled WGS sequence"/>
</dbReference>
<dbReference type="InterPro" id="IPR000182">
    <property type="entry name" value="GNAT_dom"/>
</dbReference>